<dbReference type="Pfam" id="PF00216">
    <property type="entry name" value="Bac_DNA_binding"/>
    <property type="match status" value="1"/>
</dbReference>
<reference evidence="3 4" key="1">
    <citation type="submission" date="2014-10" db="EMBL/GenBank/DDBJ databases">
        <title>Characterization of a new ViI-like Erwinia amylovora bacteriophage.</title>
        <authorList>
            <person name="Lagonenko A.L."/>
            <person name="Valentovich L.N."/>
        </authorList>
    </citation>
    <scope>NUCLEOTIDE SEQUENCE [LARGE SCALE GENOMIC DNA]</scope>
</reference>
<comment type="similarity">
    <text evidence="2">Belongs to the bacterial histone-like protein family.</text>
</comment>
<dbReference type="EMBL" id="KP037007">
    <property type="protein sequence ID" value="AIX13086.1"/>
    <property type="molecule type" value="Genomic_DNA"/>
</dbReference>
<dbReference type="SMART" id="SM00411">
    <property type="entry name" value="BHL"/>
    <property type="match status" value="1"/>
</dbReference>
<dbReference type="GO" id="GO:0003677">
    <property type="term" value="F:DNA binding"/>
    <property type="evidence" value="ECO:0007669"/>
    <property type="project" value="UniProtKB-KW"/>
</dbReference>
<proteinExistence type="inferred from homology"/>
<evidence type="ECO:0000256" key="1">
    <source>
        <dbReference type="ARBA" id="ARBA00023125"/>
    </source>
</evidence>
<dbReference type="PANTHER" id="PTHR33175:SF3">
    <property type="entry name" value="DNA-BINDING PROTEIN HU-BETA"/>
    <property type="match status" value="1"/>
</dbReference>
<dbReference type="Proteomes" id="UP000030322">
    <property type="component" value="Segment"/>
</dbReference>
<dbReference type="InterPro" id="IPR000119">
    <property type="entry name" value="Hist_DNA-bd"/>
</dbReference>
<evidence type="ECO:0000313" key="4">
    <source>
        <dbReference type="Proteomes" id="UP000030322"/>
    </source>
</evidence>
<dbReference type="CDD" id="cd13831">
    <property type="entry name" value="HU"/>
    <property type="match status" value="1"/>
</dbReference>
<dbReference type="InterPro" id="IPR010992">
    <property type="entry name" value="IHF-like_DNA-bd_dom_sf"/>
</dbReference>
<evidence type="ECO:0000256" key="2">
    <source>
        <dbReference type="RuleBase" id="RU003939"/>
    </source>
</evidence>
<dbReference type="KEGG" id="vg:24623205"/>
<evidence type="ECO:0000313" key="3">
    <source>
        <dbReference type="EMBL" id="AIX13086.1"/>
    </source>
</evidence>
<dbReference type="PANTHER" id="PTHR33175">
    <property type="entry name" value="DNA-BINDING PROTEIN HU"/>
    <property type="match status" value="1"/>
</dbReference>
<name>A0A0A0YVH6_9CAUD</name>
<accession>A0A0A0YVH6</accession>
<protein>
    <submittedName>
        <fullName evidence="3">DNA-binding protein HBsu</fullName>
    </submittedName>
</protein>
<gene>
    <name evidence="3" type="ORF">NW77_078</name>
</gene>
<sequence length="90" mass="9475">MSKQALIEAIAATGVTKTEAEKAIKLVTDGITSELQAGRKVQLIGFGTFEPRHQAERQGRNPSNGQAITIAASIKPAFSAGEKLKAALNK</sequence>
<dbReference type="PRINTS" id="PR01727">
    <property type="entry name" value="DNABINDINGHU"/>
</dbReference>
<dbReference type="SUPFAM" id="SSF47729">
    <property type="entry name" value="IHF-like DNA-binding proteins"/>
    <property type="match status" value="1"/>
</dbReference>
<keyword evidence="4" id="KW-1185">Reference proteome</keyword>
<dbReference type="Gene3D" id="4.10.520.10">
    <property type="entry name" value="IHF-like DNA-binding proteins"/>
    <property type="match status" value="1"/>
</dbReference>
<keyword evidence="1 3" id="KW-0238">DNA-binding</keyword>
<dbReference type="RefSeq" id="YP_009147590.1">
    <property type="nucleotide sequence ID" value="NC_027340.1"/>
</dbReference>
<dbReference type="OrthoDB" id="18720at10239"/>
<dbReference type="GO" id="GO:0030527">
    <property type="term" value="F:structural constituent of chromatin"/>
    <property type="evidence" value="ECO:0007669"/>
    <property type="project" value="InterPro"/>
</dbReference>
<dbReference type="PROSITE" id="PS00045">
    <property type="entry name" value="HISTONE_LIKE"/>
    <property type="match status" value="1"/>
</dbReference>
<dbReference type="InterPro" id="IPR020816">
    <property type="entry name" value="Histone-like_DNA-bd_CS"/>
</dbReference>
<organism evidence="3 4">
    <name type="scientific">Erwinia phage phiEa2809</name>
    <dbReference type="NCBI Taxonomy" id="1564096"/>
    <lineage>
        <taxon>Viruses</taxon>
        <taxon>Duplodnaviria</taxon>
        <taxon>Heunggongvirae</taxon>
        <taxon>Uroviricota</taxon>
        <taxon>Caudoviricetes</taxon>
        <taxon>Pantevenvirales</taxon>
        <taxon>Ackermannviridae</taxon>
        <taxon>Nezavisimistyvirus</taxon>
        <taxon>Nezavisimistyvirus Ea2809</taxon>
    </lineage>
</organism>
<dbReference type="GeneID" id="24623205"/>